<evidence type="ECO:0000313" key="3">
    <source>
        <dbReference type="Proteomes" id="UP000784294"/>
    </source>
</evidence>
<sequence length="136" mass="14117">MINRLRTPRRQSLPDPRTSMSGARGIGSIAIGSNPVLYSCGPETSSMGSDRFQPSATVLAAKTSSGSTSNINTMATNNSSVSAFFSSNLTGPGSGSLPIGASASTTMVGKLNTKHLQMTNQLTVNVVSFLSDVFRI</sequence>
<dbReference type="AlphaFoldDB" id="A0A3S5ABL6"/>
<evidence type="ECO:0000256" key="1">
    <source>
        <dbReference type="SAM" id="MobiDB-lite"/>
    </source>
</evidence>
<proteinExistence type="predicted"/>
<organism evidence="2 3">
    <name type="scientific">Protopolystoma xenopodis</name>
    <dbReference type="NCBI Taxonomy" id="117903"/>
    <lineage>
        <taxon>Eukaryota</taxon>
        <taxon>Metazoa</taxon>
        <taxon>Spiralia</taxon>
        <taxon>Lophotrochozoa</taxon>
        <taxon>Platyhelminthes</taxon>
        <taxon>Monogenea</taxon>
        <taxon>Polyopisthocotylea</taxon>
        <taxon>Polystomatidea</taxon>
        <taxon>Polystomatidae</taxon>
        <taxon>Protopolystoma</taxon>
    </lineage>
</organism>
<evidence type="ECO:0000313" key="2">
    <source>
        <dbReference type="EMBL" id="VEL24877.1"/>
    </source>
</evidence>
<keyword evidence="3" id="KW-1185">Reference proteome</keyword>
<comment type="caution">
    <text evidence="2">The sequence shown here is derived from an EMBL/GenBank/DDBJ whole genome shotgun (WGS) entry which is preliminary data.</text>
</comment>
<feature type="region of interest" description="Disordered" evidence="1">
    <location>
        <begin position="1"/>
        <end position="26"/>
    </location>
</feature>
<reference evidence="2" key="1">
    <citation type="submission" date="2018-11" db="EMBL/GenBank/DDBJ databases">
        <authorList>
            <consortium name="Pathogen Informatics"/>
        </authorList>
    </citation>
    <scope>NUCLEOTIDE SEQUENCE</scope>
</reference>
<dbReference type="Proteomes" id="UP000784294">
    <property type="component" value="Unassembled WGS sequence"/>
</dbReference>
<name>A0A3S5ABL6_9PLAT</name>
<protein>
    <submittedName>
        <fullName evidence="2">Uncharacterized protein</fullName>
    </submittedName>
</protein>
<accession>A0A3S5ABL6</accession>
<gene>
    <name evidence="2" type="ORF">PXEA_LOCUS18317</name>
</gene>
<dbReference type="EMBL" id="CAAALY010070256">
    <property type="protein sequence ID" value="VEL24877.1"/>
    <property type="molecule type" value="Genomic_DNA"/>
</dbReference>